<organism evidence="1 2">
    <name type="scientific">Medusavirus stheno T3</name>
    <dbReference type="NCBI Taxonomy" id="3069717"/>
    <lineage>
        <taxon>Viruses</taxon>
        <taxon>Varidnaviria</taxon>
        <taxon>Bamfordvirae</taxon>
        <taxon>Nucleocytoviricota</taxon>
        <taxon>Megaviricetes</taxon>
        <taxon>Mamonoviridae</taxon>
        <taxon>Medusavirus</taxon>
        <taxon>Medusavirus sthenus</taxon>
    </lineage>
</organism>
<name>A0A7S8BDG5_9VIRU</name>
<accession>A0A7S8BDG5</accession>
<dbReference type="InterPro" id="IPR043720">
    <property type="entry name" value="DUF5661"/>
</dbReference>
<sequence>MSEDERDAEAYAFITKRQAKYYFDKYKVNPEAVSMEEWHRGMAVEMEHGIRFAVFPNVTNVTDDHLDGAAKIALAHFAESRNYYRWLEDAVKRSDKYWSKRTVPPLFRAQAK</sequence>
<keyword evidence="2" id="KW-1185">Reference proteome</keyword>
<evidence type="ECO:0000313" key="2">
    <source>
        <dbReference type="Proteomes" id="UP001162098"/>
    </source>
</evidence>
<dbReference type="KEGG" id="vg:80543662"/>
<dbReference type="Proteomes" id="UP001162098">
    <property type="component" value="Segment"/>
</dbReference>
<dbReference type="EMBL" id="MW018138">
    <property type="protein sequence ID" value="QPB44466.1"/>
    <property type="molecule type" value="Genomic_DNA"/>
</dbReference>
<reference evidence="1 2" key="1">
    <citation type="submission" date="2020-09" db="EMBL/GenBank/DDBJ databases">
        <authorList>
            <person name="Zhang R."/>
            <person name="Garcia K."/>
            <person name="Ogata H."/>
        </authorList>
    </citation>
    <scope>NUCLEOTIDE SEQUENCE [LARGE SCALE GENOMIC DNA]</scope>
    <source>
        <strain evidence="2">stheno</strain>
    </source>
</reference>
<protein>
    <submittedName>
        <fullName evidence="1">Uncharacterized protein</fullName>
    </submittedName>
</protein>
<dbReference type="Pfam" id="PF18905">
    <property type="entry name" value="DUF5661"/>
    <property type="match status" value="1"/>
</dbReference>
<dbReference type="PROSITE" id="PS50890">
    <property type="entry name" value="PUA"/>
    <property type="match status" value="1"/>
</dbReference>
<proteinExistence type="predicted"/>
<evidence type="ECO:0000313" key="1">
    <source>
        <dbReference type="EMBL" id="QPB44466.1"/>
    </source>
</evidence>